<keyword evidence="1" id="KW-0175">Coiled coil</keyword>
<feature type="compositionally biased region" description="Polar residues" evidence="2">
    <location>
        <begin position="1"/>
        <end position="12"/>
    </location>
</feature>
<evidence type="ECO:0000313" key="3">
    <source>
        <dbReference type="EMBL" id="GAA3158699.1"/>
    </source>
</evidence>
<dbReference type="Pfam" id="PF03993">
    <property type="entry name" value="DUF349"/>
    <property type="match status" value="3"/>
</dbReference>
<evidence type="ECO:0000256" key="2">
    <source>
        <dbReference type="SAM" id="MobiDB-lite"/>
    </source>
</evidence>
<dbReference type="RefSeq" id="WP_344687219.1">
    <property type="nucleotide sequence ID" value="NZ_BAAAVV010000002.1"/>
</dbReference>
<feature type="compositionally biased region" description="Pro residues" evidence="2">
    <location>
        <begin position="57"/>
        <end position="67"/>
    </location>
</feature>
<evidence type="ECO:0008006" key="5">
    <source>
        <dbReference type="Google" id="ProtNLM"/>
    </source>
</evidence>
<keyword evidence="4" id="KW-1185">Reference proteome</keyword>
<feature type="compositionally biased region" description="Pro residues" evidence="2">
    <location>
        <begin position="104"/>
        <end position="145"/>
    </location>
</feature>
<reference evidence="4" key="1">
    <citation type="journal article" date="2019" name="Int. J. Syst. Evol. Microbiol.">
        <title>The Global Catalogue of Microorganisms (GCM) 10K type strain sequencing project: providing services to taxonomists for standard genome sequencing and annotation.</title>
        <authorList>
            <consortium name="The Broad Institute Genomics Platform"/>
            <consortium name="The Broad Institute Genome Sequencing Center for Infectious Disease"/>
            <person name="Wu L."/>
            <person name="Ma J."/>
        </authorList>
    </citation>
    <scope>NUCLEOTIDE SEQUENCE [LARGE SCALE GENOMIC DNA]</scope>
    <source>
        <strain evidence="4">JCM 15614</strain>
    </source>
</reference>
<feature type="region of interest" description="Disordered" evidence="2">
    <location>
        <begin position="1"/>
        <end position="167"/>
    </location>
</feature>
<protein>
    <recommendedName>
        <fullName evidence="5">DUF349 domain-containing protein</fullName>
    </recommendedName>
</protein>
<gene>
    <name evidence="3" type="ORF">GCM10010531_07540</name>
</gene>
<feature type="coiled-coil region" evidence="1">
    <location>
        <begin position="473"/>
        <end position="525"/>
    </location>
</feature>
<sequence length="555" mass="57853">MSSTDVPGNGVQQAAPPNAETTEPVVAEAVNTEPAAPDAGAEAPAPEAVAPDAVNPEPAPAPTPEPAPDAVAPEAGTPAAPAPRDAALADPTADGGTEVAAPAAPAPVPTPVPTPGPAPTPGPVPTPGPGPAPSPAATPPHPPAADAPAAPASDPAEWGRVDEDGTVYVRTADGERAVGSWQAGEPAAGLAHYGRRYDDLATEVSLLEARLKAHTGNPAEIKNKAQALAESIPTATAVGDLEGLAARARAMVGTADSAAAESRAEKAAARAAQVARKEALAAEAEQIAAESTAWKAAGDRLKAIVEEWKTIRGIDRKTDEALWSRFAAARDAFGRRRGAHFAGLDAQRGEARAAKQELIKEAEKLATSTDWGPTSAAMRSLMDRWKAVPRTGRDGDDDLWKQFRAAQDVFFTARAESDKVRNSEQLANQQLKEELLAEAERLDPSTDLRGAQNALRKIQDRYDAIGHVPRGAMRSLEDRMQAVEQKVRGAADSSRARTLPENPMVTSMRSAVTKAEEQLAKAEAAGDQGRIAEARANLATRQEWLAEAEKSAGRR</sequence>
<feature type="compositionally biased region" description="Low complexity" evidence="2">
    <location>
        <begin position="68"/>
        <end position="103"/>
    </location>
</feature>
<name>A0ABP6NUN2_9ACTN</name>
<comment type="caution">
    <text evidence="3">The sequence shown here is derived from an EMBL/GenBank/DDBJ whole genome shotgun (WGS) entry which is preliminary data.</text>
</comment>
<evidence type="ECO:0000256" key="1">
    <source>
        <dbReference type="SAM" id="Coils"/>
    </source>
</evidence>
<proteinExistence type="predicted"/>
<evidence type="ECO:0000313" key="4">
    <source>
        <dbReference type="Proteomes" id="UP001499924"/>
    </source>
</evidence>
<feature type="compositionally biased region" description="Low complexity" evidence="2">
    <location>
        <begin position="146"/>
        <end position="156"/>
    </location>
</feature>
<dbReference type="Proteomes" id="UP001499924">
    <property type="component" value="Unassembled WGS sequence"/>
</dbReference>
<feature type="compositionally biased region" description="Low complexity" evidence="2">
    <location>
        <begin position="33"/>
        <end position="56"/>
    </location>
</feature>
<accession>A0ABP6NUN2</accession>
<organism evidence="3 4">
    <name type="scientific">Blastococcus jejuensis</name>
    <dbReference type="NCBI Taxonomy" id="351224"/>
    <lineage>
        <taxon>Bacteria</taxon>
        <taxon>Bacillati</taxon>
        <taxon>Actinomycetota</taxon>
        <taxon>Actinomycetes</taxon>
        <taxon>Geodermatophilales</taxon>
        <taxon>Geodermatophilaceae</taxon>
        <taxon>Blastococcus</taxon>
    </lineage>
</organism>
<dbReference type="InterPro" id="IPR007139">
    <property type="entry name" value="DUF349"/>
</dbReference>
<dbReference type="EMBL" id="BAAAVV010000002">
    <property type="protein sequence ID" value="GAA3158699.1"/>
    <property type="molecule type" value="Genomic_DNA"/>
</dbReference>